<dbReference type="STRING" id="767452.AVL62_06825"/>
<name>A0A0W8IHI3_9MICO</name>
<gene>
    <name evidence="2" type="ORF">AVL62_06825</name>
</gene>
<proteinExistence type="predicted"/>
<feature type="region of interest" description="Disordered" evidence="1">
    <location>
        <begin position="40"/>
        <end position="66"/>
    </location>
</feature>
<accession>A0A0W8IHI3</accession>
<dbReference type="Proteomes" id="UP000054837">
    <property type="component" value="Unassembled WGS sequence"/>
</dbReference>
<dbReference type="AlphaFoldDB" id="A0A0W8IHI3"/>
<evidence type="ECO:0000313" key="2">
    <source>
        <dbReference type="EMBL" id="KUG59381.1"/>
    </source>
</evidence>
<comment type="caution">
    <text evidence="2">The sequence shown here is derived from an EMBL/GenBank/DDBJ whole genome shotgun (WGS) entry which is preliminary data.</text>
</comment>
<keyword evidence="3" id="KW-1185">Reference proteome</keyword>
<sequence length="66" mass="6610">MESTIVTGGFPARTTHAASTLRTVRPRATVLSVGTSATAPFGAGTAQTSFPHVADPSQGLGSARTP</sequence>
<evidence type="ECO:0000313" key="3">
    <source>
        <dbReference type="Proteomes" id="UP000054837"/>
    </source>
</evidence>
<dbReference type="EMBL" id="LQBL01000002">
    <property type="protein sequence ID" value="KUG59381.1"/>
    <property type="molecule type" value="Genomic_DNA"/>
</dbReference>
<reference evidence="2 3" key="1">
    <citation type="submission" date="2015-12" db="EMBL/GenBank/DDBJ databases">
        <title>Serinicoccus chungangenesis strain CD08_5 genome sequencing and assembly.</title>
        <authorList>
            <person name="Chander A.M."/>
            <person name="Kaur G."/>
            <person name="Nair G.R."/>
            <person name="Dhawan D.K."/>
            <person name="Kochhar R.K."/>
            <person name="Mayilraj S."/>
            <person name="Bhadada S.K."/>
        </authorList>
    </citation>
    <scope>NUCLEOTIDE SEQUENCE [LARGE SCALE GENOMIC DNA]</scope>
    <source>
        <strain evidence="2 3">CD08_5</strain>
    </source>
</reference>
<organism evidence="2 3">
    <name type="scientific">Serinicoccus chungangensis</name>
    <dbReference type="NCBI Taxonomy" id="767452"/>
    <lineage>
        <taxon>Bacteria</taxon>
        <taxon>Bacillati</taxon>
        <taxon>Actinomycetota</taxon>
        <taxon>Actinomycetes</taxon>
        <taxon>Micrococcales</taxon>
        <taxon>Ornithinimicrobiaceae</taxon>
        <taxon>Serinicoccus</taxon>
    </lineage>
</organism>
<evidence type="ECO:0000256" key="1">
    <source>
        <dbReference type="SAM" id="MobiDB-lite"/>
    </source>
</evidence>
<protein>
    <submittedName>
        <fullName evidence="2">Uncharacterized protein</fullName>
    </submittedName>
</protein>